<evidence type="ECO:0000313" key="4">
    <source>
        <dbReference type="Proteomes" id="UP000275078"/>
    </source>
</evidence>
<name>A0A3N4IJG9_ASCIM</name>
<gene>
    <name evidence="3" type="ORF">BJ508DRAFT_323400</name>
</gene>
<dbReference type="InterPro" id="IPR028929">
    <property type="entry name" value="Mif2_N"/>
</dbReference>
<evidence type="ECO:0000259" key="2">
    <source>
        <dbReference type="Pfam" id="PF15624"/>
    </source>
</evidence>
<reference evidence="3 4" key="1">
    <citation type="journal article" date="2018" name="Nat. Ecol. Evol.">
        <title>Pezizomycetes genomes reveal the molecular basis of ectomycorrhizal truffle lifestyle.</title>
        <authorList>
            <person name="Murat C."/>
            <person name="Payen T."/>
            <person name="Noel B."/>
            <person name="Kuo A."/>
            <person name="Morin E."/>
            <person name="Chen J."/>
            <person name="Kohler A."/>
            <person name="Krizsan K."/>
            <person name="Balestrini R."/>
            <person name="Da Silva C."/>
            <person name="Montanini B."/>
            <person name="Hainaut M."/>
            <person name="Levati E."/>
            <person name="Barry K.W."/>
            <person name="Belfiori B."/>
            <person name="Cichocki N."/>
            <person name="Clum A."/>
            <person name="Dockter R.B."/>
            <person name="Fauchery L."/>
            <person name="Guy J."/>
            <person name="Iotti M."/>
            <person name="Le Tacon F."/>
            <person name="Lindquist E.A."/>
            <person name="Lipzen A."/>
            <person name="Malagnac F."/>
            <person name="Mello A."/>
            <person name="Molinier V."/>
            <person name="Miyauchi S."/>
            <person name="Poulain J."/>
            <person name="Riccioni C."/>
            <person name="Rubini A."/>
            <person name="Sitrit Y."/>
            <person name="Splivallo R."/>
            <person name="Traeger S."/>
            <person name="Wang M."/>
            <person name="Zifcakova L."/>
            <person name="Wipf D."/>
            <person name="Zambonelli A."/>
            <person name="Paolocci F."/>
            <person name="Nowrousian M."/>
            <person name="Ottonello S."/>
            <person name="Baldrian P."/>
            <person name="Spatafora J.W."/>
            <person name="Henrissat B."/>
            <person name="Nagy L.G."/>
            <person name="Aury J.M."/>
            <person name="Wincker P."/>
            <person name="Grigoriev I.V."/>
            <person name="Bonfante P."/>
            <person name="Martin F.M."/>
        </authorList>
    </citation>
    <scope>NUCLEOTIDE SEQUENCE [LARGE SCALE GENOMIC DNA]</scope>
    <source>
        <strain evidence="3 4">RN42</strain>
    </source>
</reference>
<dbReference type="OrthoDB" id="1939643at2759"/>
<dbReference type="Proteomes" id="UP000275078">
    <property type="component" value="Unassembled WGS sequence"/>
</dbReference>
<accession>A0A3N4IJG9</accession>
<keyword evidence="4" id="KW-1185">Reference proteome</keyword>
<feature type="region of interest" description="Disordered" evidence="1">
    <location>
        <begin position="23"/>
        <end position="93"/>
    </location>
</feature>
<evidence type="ECO:0000256" key="1">
    <source>
        <dbReference type="SAM" id="MobiDB-lite"/>
    </source>
</evidence>
<feature type="domain" description="Mif2 N-terminal" evidence="2">
    <location>
        <begin position="17"/>
        <end position="89"/>
    </location>
</feature>
<proteinExistence type="predicted"/>
<evidence type="ECO:0000313" key="3">
    <source>
        <dbReference type="EMBL" id="RPA84848.1"/>
    </source>
</evidence>
<feature type="compositionally biased region" description="Acidic residues" evidence="1">
    <location>
        <begin position="62"/>
        <end position="74"/>
    </location>
</feature>
<dbReference type="Pfam" id="PF15624">
    <property type="entry name" value="Mif2_N"/>
    <property type="match status" value="1"/>
</dbReference>
<feature type="compositionally biased region" description="Polar residues" evidence="1">
    <location>
        <begin position="46"/>
        <end position="56"/>
    </location>
</feature>
<dbReference type="EMBL" id="ML119657">
    <property type="protein sequence ID" value="RPA84848.1"/>
    <property type="molecule type" value="Genomic_DNA"/>
</dbReference>
<feature type="compositionally biased region" description="Polar residues" evidence="1">
    <location>
        <begin position="83"/>
        <end position="93"/>
    </location>
</feature>
<dbReference type="AlphaFoldDB" id="A0A3N4IJG9"/>
<sequence length="93" mass="9670">MATAAAAGRQNRGNQFTALGIAGRKTGISIKDTGKRNEDGLEDMSNFFSPTPSVRHSSLPAEAEDEDEEEEVGEEAGSKSMDLVTSTAPLAGG</sequence>
<organism evidence="3 4">
    <name type="scientific">Ascobolus immersus RN42</name>
    <dbReference type="NCBI Taxonomy" id="1160509"/>
    <lineage>
        <taxon>Eukaryota</taxon>
        <taxon>Fungi</taxon>
        <taxon>Dikarya</taxon>
        <taxon>Ascomycota</taxon>
        <taxon>Pezizomycotina</taxon>
        <taxon>Pezizomycetes</taxon>
        <taxon>Pezizales</taxon>
        <taxon>Ascobolaceae</taxon>
        <taxon>Ascobolus</taxon>
    </lineage>
</organism>
<protein>
    <recommendedName>
        <fullName evidence="2">Mif2 N-terminal domain-containing protein</fullName>
    </recommendedName>
</protein>